<sequence length="141" mass="15302">MITFDTSALLDAFNQLTDKITDAVGEPTVRAAGFAGADVFRDEAKRNAMAHQRTGALARSIVVKRLVEESDGTRQAYLVTVRGGKPGVKGGAFYWRFVEFGTAHSPAQPFLRPAYESKKQAAADAVMRTLAQKIDERLGGQ</sequence>
<dbReference type="NCBIfam" id="TIGR01725">
    <property type="entry name" value="phge_HK97_gp10"/>
    <property type="match status" value="1"/>
</dbReference>
<protein>
    <submittedName>
        <fullName evidence="1">HK97 gp10 family phage protein</fullName>
    </submittedName>
</protein>
<accession>A0AA49AAR6</accession>
<dbReference type="InterPro" id="IPR010064">
    <property type="entry name" value="HK97-gp10_tail"/>
</dbReference>
<dbReference type="EMBL" id="CP065053">
    <property type="protein sequence ID" value="QPI52923.1"/>
    <property type="molecule type" value="Genomic_DNA"/>
</dbReference>
<reference evidence="1 2" key="1">
    <citation type="submission" date="2020-11" db="EMBL/GenBank/DDBJ databases">
        <authorList>
            <person name="Sun Q."/>
        </authorList>
    </citation>
    <scope>NUCLEOTIDE SEQUENCE [LARGE SCALE GENOMIC DNA]</scope>
    <source>
        <strain evidence="1 2">P8398</strain>
    </source>
</reference>
<dbReference type="Pfam" id="PF04883">
    <property type="entry name" value="HK97-gp10_like"/>
    <property type="match status" value="1"/>
</dbReference>
<organism evidence="1 2">
    <name type="scientific">Massilia antarctica</name>
    <dbReference type="NCBI Taxonomy" id="2765360"/>
    <lineage>
        <taxon>Bacteria</taxon>
        <taxon>Pseudomonadati</taxon>
        <taxon>Pseudomonadota</taxon>
        <taxon>Betaproteobacteria</taxon>
        <taxon>Burkholderiales</taxon>
        <taxon>Oxalobacteraceae</taxon>
        <taxon>Telluria group</taxon>
        <taxon>Massilia</taxon>
    </lineage>
</organism>
<name>A0AA49AAR6_9BURK</name>
<dbReference type="Proteomes" id="UP000662888">
    <property type="component" value="Chromosome"/>
</dbReference>
<keyword evidence="2" id="KW-1185">Reference proteome</keyword>
<evidence type="ECO:0000313" key="1">
    <source>
        <dbReference type="EMBL" id="QPI52923.1"/>
    </source>
</evidence>
<proteinExistence type="predicted"/>
<evidence type="ECO:0000313" key="2">
    <source>
        <dbReference type="Proteomes" id="UP000662888"/>
    </source>
</evidence>
<gene>
    <name evidence="1" type="ORF">IV454_16380</name>
</gene>
<dbReference type="RefSeq" id="WP_206092374.1">
    <property type="nucleotide sequence ID" value="NZ_CP065053.1"/>
</dbReference>